<evidence type="ECO:0000259" key="2">
    <source>
        <dbReference type="Pfam" id="PF19295"/>
    </source>
</evidence>
<feature type="domain" description="SUF system FeS cluster assembly SufBD N-terminal" evidence="2">
    <location>
        <begin position="70"/>
        <end position="151"/>
    </location>
</feature>
<sequence>MDYEALAEQIEMAALQHGEAYDLLDRRIAALKASESLALPPEIDDWPAETCLAWETGTGDGLKATAPFGITMVNSTAIETNLPEALREQGVILLDFTNAFRVHPRLIERFYMQKAIQAKQNQLTALHLAYQNAGVFLYIPKNVQLDQPVEINVIQQTDQPFHVHCLVVAEENSRVLVNEHVQLATTTPVTFFTEVIAQKNSHVTYQATQLTTTDHCYILREAAQRREAKVNWREEK</sequence>
<dbReference type="PANTHER" id="PTHR30508:SF1">
    <property type="entry name" value="UPF0051 PROTEIN ABCI8, CHLOROPLASTIC-RELATED"/>
    <property type="match status" value="1"/>
</dbReference>
<reference evidence="3 4" key="1">
    <citation type="journal article" date="2021" name="Sci. Rep.">
        <title>The distribution of antibiotic resistance genes in chicken gut microbiota commensals.</title>
        <authorList>
            <person name="Juricova H."/>
            <person name="Matiasovicova J."/>
            <person name="Kubasova T."/>
            <person name="Cejkova D."/>
            <person name="Rychlik I."/>
        </authorList>
    </citation>
    <scope>NUCLEOTIDE SEQUENCE [LARGE SCALE GENOMIC DNA]</scope>
    <source>
        <strain evidence="3 4">An810</strain>
    </source>
</reference>
<dbReference type="PANTHER" id="PTHR30508">
    <property type="entry name" value="FES CLUSTER ASSEMBLY PROTEIN SUF"/>
    <property type="match status" value="1"/>
</dbReference>
<dbReference type="SUPFAM" id="SSF101960">
    <property type="entry name" value="Stabilizer of iron transporter SufD"/>
    <property type="match status" value="1"/>
</dbReference>
<proteinExistence type="inferred from homology"/>
<evidence type="ECO:0000313" key="3">
    <source>
        <dbReference type="EMBL" id="MBM6754405.1"/>
    </source>
</evidence>
<evidence type="ECO:0000256" key="1">
    <source>
        <dbReference type="ARBA" id="ARBA00043967"/>
    </source>
</evidence>
<keyword evidence="4" id="KW-1185">Reference proteome</keyword>
<dbReference type="InterPro" id="IPR045595">
    <property type="entry name" value="SufBD_N"/>
</dbReference>
<dbReference type="InterPro" id="IPR055346">
    <property type="entry name" value="Fe-S_cluster_assembly_SufBD"/>
</dbReference>
<organism evidence="3 4">
    <name type="scientific">Limosilactobacillus alvi</name>
    <dbReference type="NCBI Taxonomy" id="990412"/>
    <lineage>
        <taxon>Bacteria</taxon>
        <taxon>Bacillati</taxon>
        <taxon>Bacillota</taxon>
        <taxon>Bacilli</taxon>
        <taxon>Lactobacillales</taxon>
        <taxon>Lactobacillaceae</taxon>
        <taxon>Limosilactobacillus</taxon>
    </lineage>
</organism>
<evidence type="ECO:0000313" key="4">
    <source>
        <dbReference type="Proteomes" id="UP000776629"/>
    </source>
</evidence>
<dbReference type="RefSeq" id="WP_204776707.1">
    <property type="nucleotide sequence ID" value="NZ_JACJJQ010000028.1"/>
</dbReference>
<comment type="caution">
    <text evidence="3">The sequence shown here is derived from an EMBL/GenBank/DDBJ whole genome shotgun (WGS) entry which is preliminary data.</text>
</comment>
<comment type="similarity">
    <text evidence="1">Belongs to the iron-sulfur cluster assembly SufBD family.</text>
</comment>
<gene>
    <name evidence="3" type="ORF">H5993_06500</name>
</gene>
<dbReference type="EMBL" id="JACJJQ010000028">
    <property type="protein sequence ID" value="MBM6754405.1"/>
    <property type="molecule type" value="Genomic_DNA"/>
</dbReference>
<dbReference type="Pfam" id="PF19295">
    <property type="entry name" value="SufBD_N"/>
    <property type="match status" value="1"/>
</dbReference>
<dbReference type="InterPro" id="IPR037284">
    <property type="entry name" value="SUF_FeS_clus_asmbl_SufBD_sf"/>
</dbReference>
<protein>
    <recommendedName>
        <fullName evidence="2">SUF system FeS cluster assembly SufBD N-terminal domain-containing protein</fullName>
    </recommendedName>
</protein>
<accession>A0ABS2EPT6</accession>
<dbReference type="Proteomes" id="UP000776629">
    <property type="component" value="Unassembled WGS sequence"/>
</dbReference>
<name>A0ABS2EPT6_9LACO</name>